<name>A0A9D1DMM1_9FIRM</name>
<dbReference type="InterPro" id="IPR028082">
    <property type="entry name" value="Peripla_BP_I"/>
</dbReference>
<evidence type="ECO:0000259" key="4">
    <source>
        <dbReference type="Pfam" id="PF13407"/>
    </source>
</evidence>
<sequence>GNAAGQVDIIEDFIAQGCDLVFFNPVDADAATSCLNLLEEAGIPVINFDSACTDMSTVETFCATDNYAAGALAAEYMMSEHPDGGTVAILVYESASSCVERCDGFRDAVEASGKWTIVTELDGGNTTDAALPVAEDIVTANPDLDCIFCGNDEMALGAYSAITGAGADVDLYSVNGGPEAKAKMLADGEEGVWRATSAQQPIKMGETICELAYQYLAGEELESEYLIDAFIISPANIEEYAGSDWQ</sequence>
<dbReference type="AlphaFoldDB" id="A0A9D1DMM1"/>
<evidence type="ECO:0000256" key="1">
    <source>
        <dbReference type="ARBA" id="ARBA00004196"/>
    </source>
</evidence>
<evidence type="ECO:0000313" key="6">
    <source>
        <dbReference type="Proteomes" id="UP000824238"/>
    </source>
</evidence>
<accession>A0A9D1DMM1</accession>
<reference evidence="5" key="2">
    <citation type="journal article" date="2021" name="PeerJ">
        <title>Extensive microbial diversity within the chicken gut microbiome revealed by metagenomics and culture.</title>
        <authorList>
            <person name="Gilroy R."/>
            <person name="Ravi A."/>
            <person name="Getino M."/>
            <person name="Pursley I."/>
            <person name="Horton D.L."/>
            <person name="Alikhan N.F."/>
            <person name="Baker D."/>
            <person name="Gharbi K."/>
            <person name="Hall N."/>
            <person name="Watson M."/>
            <person name="Adriaenssens E.M."/>
            <person name="Foster-Nyarko E."/>
            <person name="Jarju S."/>
            <person name="Secka A."/>
            <person name="Antonio M."/>
            <person name="Oren A."/>
            <person name="Chaudhuri R.R."/>
            <person name="La Ragione R."/>
            <person name="Hildebrand F."/>
            <person name="Pallen M.J."/>
        </authorList>
    </citation>
    <scope>NUCLEOTIDE SEQUENCE</scope>
    <source>
        <strain evidence="5">ChiGjej3B3-7149</strain>
    </source>
</reference>
<dbReference type="GO" id="GO:0030313">
    <property type="term" value="C:cell envelope"/>
    <property type="evidence" value="ECO:0007669"/>
    <property type="project" value="UniProtKB-SubCell"/>
</dbReference>
<dbReference type="Pfam" id="PF13407">
    <property type="entry name" value="Peripla_BP_4"/>
    <property type="match status" value="1"/>
</dbReference>
<dbReference type="InterPro" id="IPR025997">
    <property type="entry name" value="SBP_2_dom"/>
</dbReference>
<dbReference type="Proteomes" id="UP000824238">
    <property type="component" value="Unassembled WGS sequence"/>
</dbReference>
<dbReference type="PANTHER" id="PTHR46847">
    <property type="entry name" value="D-ALLOSE-BINDING PERIPLASMIC PROTEIN-RELATED"/>
    <property type="match status" value="1"/>
</dbReference>
<dbReference type="EMBL" id="DVHH01000203">
    <property type="protein sequence ID" value="HIR55621.1"/>
    <property type="molecule type" value="Genomic_DNA"/>
</dbReference>
<reference evidence="5" key="1">
    <citation type="submission" date="2020-10" db="EMBL/GenBank/DDBJ databases">
        <authorList>
            <person name="Gilroy R."/>
        </authorList>
    </citation>
    <scope>NUCLEOTIDE SEQUENCE</scope>
    <source>
        <strain evidence="5">ChiGjej3B3-7149</strain>
    </source>
</reference>
<comment type="similarity">
    <text evidence="2">Belongs to the bacterial solute-binding protein 2 family.</text>
</comment>
<dbReference type="Gene3D" id="3.40.50.2300">
    <property type="match status" value="2"/>
</dbReference>
<organism evidence="5 6">
    <name type="scientific">Candidatus Scatomorpha intestinigallinarum</name>
    <dbReference type="NCBI Taxonomy" id="2840923"/>
    <lineage>
        <taxon>Bacteria</taxon>
        <taxon>Bacillati</taxon>
        <taxon>Bacillota</taxon>
        <taxon>Clostridia</taxon>
        <taxon>Eubacteriales</taxon>
        <taxon>Candidatus Scatomorpha</taxon>
    </lineage>
</organism>
<comment type="subcellular location">
    <subcellularLocation>
        <location evidence="1">Cell envelope</location>
    </subcellularLocation>
</comment>
<gene>
    <name evidence="5" type="ORF">IAD36_08525</name>
</gene>
<proteinExistence type="inferred from homology"/>
<dbReference type="PANTHER" id="PTHR46847:SF1">
    <property type="entry name" value="D-ALLOSE-BINDING PERIPLASMIC PROTEIN-RELATED"/>
    <property type="match status" value="1"/>
</dbReference>
<protein>
    <submittedName>
        <fullName evidence="5">Substrate-binding domain-containing protein</fullName>
    </submittedName>
</protein>
<evidence type="ECO:0000256" key="2">
    <source>
        <dbReference type="ARBA" id="ARBA00007639"/>
    </source>
</evidence>
<feature type="domain" description="Periplasmic binding protein" evidence="4">
    <location>
        <begin position="2"/>
        <end position="220"/>
    </location>
</feature>
<dbReference type="SUPFAM" id="SSF53822">
    <property type="entry name" value="Periplasmic binding protein-like I"/>
    <property type="match status" value="1"/>
</dbReference>
<keyword evidence="3" id="KW-0732">Signal</keyword>
<feature type="non-terminal residue" evidence="5">
    <location>
        <position position="1"/>
    </location>
</feature>
<evidence type="ECO:0000256" key="3">
    <source>
        <dbReference type="ARBA" id="ARBA00022729"/>
    </source>
</evidence>
<dbReference type="GO" id="GO:0030246">
    <property type="term" value="F:carbohydrate binding"/>
    <property type="evidence" value="ECO:0007669"/>
    <property type="project" value="UniProtKB-ARBA"/>
</dbReference>
<comment type="caution">
    <text evidence="5">The sequence shown here is derived from an EMBL/GenBank/DDBJ whole genome shotgun (WGS) entry which is preliminary data.</text>
</comment>
<evidence type="ECO:0000313" key="5">
    <source>
        <dbReference type="EMBL" id="HIR55621.1"/>
    </source>
</evidence>